<name>A0ABR2S0I7_9ROSI</name>
<sequence length="136" mass="15064">MSIGGFPHAIHGILVLQQQKAQKRSPHASKEKPLMRAPPVPRHASAFGGDVFCASLRLTPRRRLRRALIFDQLHAPGQFVHPQNSSQTDAIRDLILAKNSIHRKDLLVALNSGHIKDLVLAGNSHLGMEGIYYDLL</sequence>
<evidence type="ECO:0000313" key="2">
    <source>
        <dbReference type="EMBL" id="KAK9018753.1"/>
    </source>
</evidence>
<evidence type="ECO:0000313" key="3">
    <source>
        <dbReference type="Proteomes" id="UP001396334"/>
    </source>
</evidence>
<reference evidence="2 3" key="1">
    <citation type="journal article" date="2024" name="G3 (Bethesda)">
        <title>Genome assembly of Hibiscus sabdariffa L. provides insights into metabolisms of medicinal natural products.</title>
        <authorList>
            <person name="Kim T."/>
        </authorList>
    </citation>
    <scope>NUCLEOTIDE SEQUENCE [LARGE SCALE GENOMIC DNA]</scope>
    <source>
        <strain evidence="2">TK-2024</strain>
        <tissue evidence="2">Old leaves</tissue>
    </source>
</reference>
<proteinExistence type="predicted"/>
<accession>A0ABR2S0I7</accession>
<dbReference type="Proteomes" id="UP001396334">
    <property type="component" value="Unassembled WGS sequence"/>
</dbReference>
<evidence type="ECO:0000256" key="1">
    <source>
        <dbReference type="SAM" id="MobiDB-lite"/>
    </source>
</evidence>
<keyword evidence="3" id="KW-1185">Reference proteome</keyword>
<dbReference type="EMBL" id="JBBPBN010000018">
    <property type="protein sequence ID" value="KAK9018753.1"/>
    <property type="molecule type" value="Genomic_DNA"/>
</dbReference>
<feature type="region of interest" description="Disordered" evidence="1">
    <location>
        <begin position="17"/>
        <end position="37"/>
    </location>
</feature>
<protein>
    <submittedName>
        <fullName evidence="2">Uncharacterized protein</fullName>
    </submittedName>
</protein>
<comment type="caution">
    <text evidence="2">The sequence shown here is derived from an EMBL/GenBank/DDBJ whole genome shotgun (WGS) entry which is preliminary data.</text>
</comment>
<gene>
    <name evidence="2" type="ORF">V6N11_033800</name>
</gene>
<organism evidence="2 3">
    <name type="scientific">Hibiscus sabdariffa</name>
    <name type="common">roselle</name>
    <dbReference type="NCBI Taxonomy" id="183260"/>
    <lineage>
        <taxon>Eukaryota</taxon>
        <taxon>Viridiplantae</taxon>
        <taxon>Streptophyta</taxon>
        <taxon>Embryophyta</taxon>
        <taxon>Tracheophyta</taxon>
        <taxon>Spermatophyta</taxon>
        <taxon>Magnoliopsida</taxon>
        <taxon>eudicotyledons</taxon>
        <taxon>Gunneridae</taxon>
        <taxon>Pentapetalae</taxon>
        <taxon>rosids</taxon>
        <taxon>malvids</taxon>
        <taxon>Malvales</taxon>
        <taxon>Malvaceae</taxon>
        <taxon>Malvoideae</taxon>
        <taxon>Hibiscus</taxon>
    </lineage>
</organism>